<dbReference type="InterPro" id="IPR011845">
    <property type="entry name" value="PqqC"/>
</dbReference>
<evidence type="ECO:0000313" key="7">
    <source>
        <dbReference type="Proteomes" id="UP000605897"/>
    </source>
</evidence>
<evidence type="ECO:0000256" key="3">
    <source>
        <dbReference type="ARBA" id="ARBA00023002"/>
    </source>
</evidence>
<dbReference type="Gene3D" id="1.20.910.10">
    <property type="entry name" value="Heme oxygenase-like"/>
    <property type="match status" value="1"/>
</dbReference>
<dbReference type="NCBIfam" id="TIGR02111">
    <property type="entry name" value="PQQ_syn_pqqC"/>
    <property type="match status" value="1"/>
</dbReference>
<dbReference type="PANTHER" id="PTHR40279">
    <property type="entry name" value="PQQC-LIKE PROTEIN"/>
    <property type="match status" value="1"/>
</dbReference>
<keyword evidence="2 4" id="KW-0884">PQQ biosynthesis</keyword>
<dbReference type="InterPro" id="IPR016084">
    <property type="entry name" value="Haem_Oase-like_multi-hlx"/>
</dbReference>
<dbReference type="Pfam" id="PF03070">
    <property type="entry name" value="TENA_THI-4"/>
    <property type="match status" value="1"/>
</dbReference>
<comment type="caution">
    <text evidence="6">The sequence shown here is derived from an EMBL/GenBank/DDBJ whole genome shotgun (WGS) entry which is preliminary data.</text>
</comment>
<keyword evidence="7" id="KW-1185">Reference proteome</keyword>
<evidence type="ECO:0000256" key="2">
    <source>
        <dbReference type="ARBA" id="ARBA00022905"/>
    </source>
</evidence>
<comment type="pathway">
    <text evidence="1">Cofactor biosynthesis; thiamine diphosphate biosynthesis.</text>
</comment>
<comment type="function">
    <text evidence="4">Ring cyclization and eight-electron oxidation of 3a-(2-amino-2-carboxyethyl)-4,5-dioxo-4,5,6,7,8,9-hexahydroquinoline-7,9-dicarboxylic-acid to PQQ.</text>
</comment>
<dbReference type="InterPro" id="IPR039068">
    <property type="entry name" value="PqqC-like"/>
</dbReference>
<keyword evidence="3 4" id="KW-0560">Oxidoreductase</keyword>
<dbReference type="HAMAP" id="MF_00654">
    <property type="entry name" value="PQQ_syn_PqqC"/>
    <property type="match status" value="1"/>
</dbReference>
<comment type="catalytic activity">
    <reaction evidence="4">
        <text>6-(2-amino-2-carboxyethyl)-7,8-dioxo-1,2,3,4,7,8-hexahydroquinoline-2,4-dicarboxylate + 3 O2 = pyrroloquinoline quinone + 2 H2O2 + 2 H2O + H(+)</text>
        <dbReference type="Rhea" id="RHEA:10692"/>
        <dbReference type="ChEBI" id="CHEBI:15377"/>
        <dbReference type="ChEBI" id="CHEBI:15378"/>
        <dbReference type="ChEBI" id="CHEBI:15379"/>
        <dbReference type="ChEBI" id="CHEBI:16240"/>
        <dbReference type="ChEBI" id="CHEBI:58442"/>
        <dbReference type="ChEBI" id="CHEBI:58778"/>
        <dbReference type="EC" id="1.3.3.11"/>
    </reaction>
</comment>
<reference evidence="7" key="1">
    <citation type="journal article" date="2019" name="Int. J. Syst. Evol. Microbiol.">
        <title>The Global Catalogue of Microorganisms (GCM) 10K type strain sequencing project: providing services to taxonomists for standard genome sequencing and annotation.</title>
        <authorList>
            <consortium name="The Broad Institute Genomics Platform"/>
            <consortium name="The Broad Institute Genome Sequencing Center for Infectious Disease"/>
            <person name="Wu L."/>
            <person name="Ma J."/>
        </authorList>
    </citation>
    <scope>NUCLEOTIDE SEQUENCE [LARGE SCALE GENOMIC DNA]</scope>
    <source>
        <strain evidence="7">CGMCC 4.7677</strain>
    </source>
</reference>
<dbReference type="RefSeq" id="WP_191243519.1">
    <property type="nucleotide sequence ID" value="NZ_BNAU01000001.1"/>
</dbReference>
<dbReference type="InterPro" id="IPR004305">
    <property type="entry name" value="Thiaminase-2/PQQC"/>
</dbReference>
<comment type="similarity">
    <text evidence="4">Belongs to the PqqC family.</text>
</comment>
<protein>
    <recommendedName>
        <fullName evidence="4">Pyrroloquinoline-quinone synthase</fullName>
        <ecNumber evidence="4">1.3.3.11</ecNumber>
    </recommendedName>
    <alternativeName>
        <fullName evidence="4">Coenzyme PQQ synthesis protein C</fullName>
    </alternativeName>
    <alternativeName>
        <fullName evidence="4">Pyrroloquinoline quinone biosynthesis protein C</fullName>
    </alternativeName>
</protein>
<name>A0ABQ3IKF7_9PSEU</name>
<feature type="domain" description="Thiaminase-2/PQQC" evidence="5">
    <location>
        <begin position="18"/>
        <end position="226"/>
    </location>
</feature>
<comment type="pathway">
    <text evidence="4">Cofactor biosynthesis; pyrroloquinoline quinone biosynthesis.</text>
</comment>
<accession>A0ABQ3IKF7</accession>
<evidence type="ECO:0000256" key="1">
    <source>
        <dbReference type="ARBA" id="ARBA00004948"/>
    </source>
</evidence>
<evidence type="ECO:0000256" key="4">
    <source>
        <dbReference type="HAMAP-Rule" id="MF_00654"/>
    </source>
</evidence>
<gene>
    <name evidence="4 6" type="primary">pqqC</name>
    <name evidence="6" type="ORF">GCM10017786_13230</name>
</gene>
<evidence type="ECO:0000259" key="5">
    <source>
        <dbReference type="Pfam" id="PF03070"/>
    </source>
</evidence>
<organism evidence="6 7">
    <name type="scientific">Amycolatopsis deserti</name>
    <dbReference type="NCBI Taxonomy" id="185696"/>
    <lineage>
        <taxon>Bacteria</taxon>
        <taxon>Bacillati</taxon>
        <taxon>Actinomycetota</taxon>
        <taxon>Actinomycetes</taxon>
        <taxon>Pseudonocardiales</taxon>
        <taxon>Pseudonocardiaceae</taxon>
        <taxon>Amycolatopsis</taxon>
    </lineage>
</organism>
<evidence type="ECO:0000313" key="6">
    <source>
        <dbReference type="EMBL" id="GHE83457.1"/>
    </source>
</evidence>
<dbReference type="Proteomes" id="UP000605897">
    <property type="component" value="Unassembled WGS sequence"/>
</dbReference>
<dbReference type="SUPFAM" id="SSF48613">
    <property type="entry name" value="Heme oxygenase-like"/>
    <property type="match status" value="1"/>
</dbReference>
<sequence length="234" mass="26934">MTATSGTTRTDADGFVEALRAHSRRYHDRHPFHVRMNAGRLSRRQIQGWVANRFYYQENIPRKDAAILANCPDLEVRRRWIRRVVNHDGRHPGEGGVEAWLRLAEAAGLTREEVQDHRHLVPGVRFAVDAYVDFARTRPWVEAVASSLTELFAPDLMAERLAAFERWYSWIEPAGLAYFRARLEEAPRDCEHALEVVTAYCRSPESRARAVDALSFKCDVLWSLMDAIDQAYPE</sequence>
<dbReference type="EMBL" id="BNAU01000001">
    <property type="protein sequence ID" value="GHE83457.1"/>
    <property type="molecule type" value="Genomic_DNA"/>
</dbReference>
<proteinExistence type="inferred from homology"/>
<dbReference type="EC" id="1.3.3.11" evidence="4"/>
<dbReference type="PANTHER" id="PTHR40279:SF3">
    <property type="entry name" value="4-AMINOBENZOATE SYNTHASE"/>
    <property type="match status" value="1"/>
</dbReference>